<proteinExistence type="predicted"/>
<feature type="region of interest" description="Disordered" evidence="1">
    <location>
        <begin position="1"/>
        <end position="39"/>
    </location>
</feature>
<feature type="compositionally biased region" description="Acidic residues" evidence="1">
    <location>
        <begin position="519"/>
        <end position="533"/>
    </location>
</feature>
<feature type="compositionally biased region" description="Polar residues" evidence="1">
    <location>
        <begin position="545"/>
        <end position="567"/>
    </location>
</feature>
<dbReference type="InterPro" id="IPR003124">
    <property type="entry name" value="WH2_dom"/>
</dbReference>
<feature type="compositionally biased region" description="Polar residues" evidence="1">
    <location>
        <begin position="282"/>
        <end position="291"/>
    </location>
</feature>
<keyword evidence="4" id="KW-1185">Reference proteome</keyword>
<feature type="region of interest" description="Disordered" evidence="1">
    <location>
        <begin position="338"/>
        <end position="387"/>
    </location>
</feature>
<accession>A0ABT0PD91</accession>
<dbReference type="Proteomes" id="UP001203338">
    <property type="component" value="Unassembled WGS sequence"/>
</dbReference>
<feature type="domain" description="WH2" evidence="2">
    <location>
        <begin position="616"/>
        <end position="633"/>
    </location>
</feature>
<organism evidence="3 4">
    <name type="scientific">Parendozoicomonas callyspongiae</name>
    <dbReference type="NCBI Taxonomy" id="2942213"/>
    <lineage>
        <taxon>Bacteria</taxon>
        <taxon>Pseudomonadati</taxon>
        <taxon>Pseudomonadota</taxon>
        <taxon>Gammaproteobacteria</taxon>
        <taxon>Oceanospirillales</taxon>
        <taxon>Endozoicomonadaceae</taxon>
        <taxon>Parendozoicomonas</taxon>
    </lineage>
</organism>
<feature type="compositionally biased region" description="Basic and acidic residues" evidence="1">
    <location>
        <begin position="625"/>
        <end position="637"/>
    </location>
</feature>
<feature type="compositionally biased region" description="Pro residues" evidence="1">
    <location>
        <begin position="569"/>
        <end position="578"/>
    </location>
</feature>
<feature type="region of interest" description="Disordered" evidence="1">
    <location>
        <begin position="519"/>
        <end position="682"/>
    </location>
</feature>
<protein>
    <recommendedName>
        <fullName evidence="2">WH2 domain-containing protein</fullName>
    </recommendedName>
</protein>
<reference evidence="3 4" key="1">
    <citation type="submission" date="2022-05" db="EMBL/GenBank/DDBJ databases">
        <authorList>
            <person name="Park J.-S."/>
        </authorList>
    </citation>
    <scope>NUCLEOTIDE SEQUENCE [LARGE SCALE GENOMIC DNA]</scope>
    <source>
        <strain evidence="3 4">2012CJ34-2</strain>
    </source>
</reference>
<dbReference type="RefSeq" id="WP_249698240.1">
    <property type="nucleotide sequence ID" value="NZ_JAMFLX010000004.1"/>
</dbReference>
<gene>
    <name evidence="3" type="ORF">M3P05_04850</name>
</gene>
<feature type="region of interest" description="Disordered" evidence="1">
    <location>
        <begin position="278"/>
        <end position="322"/>
    </location>
</feature>
<evidence type="ECO:0000313" key="4">
    <source>
        <dbReference type="Proteomes" id="UP001203338"/>
    </source>
</evidence>
<dbReference type="SMART" id="SM00246">
    <property type="entry name" value="WH2"/>
    <property type="match status" value="2"/>
</dbReference>
<evidence type="ECO:0000313" key="3">
    <source>
        <dbReference type="EMBL" id="MCL6269273.1"/>
    </source>
</evidence>
<dbReference type="Pfam" id="PF02205">
    <property type="entry name" value="WH2"/>
    <property type="match status" value="2"/>
</dbReference>
<comment type="caution">
    <text evidence="3">The sequence shown here is derived from an EMBL/GenBank/DDBJ whole genome shotgun (WGS) entry which is preliminary data.</text>
</comment>
<feature type="compositionally biased region" description="Polar residues" evidence="1">
    <location>
        <begin position="349"/>
        <end position="387"/>
    </location>
</feature>
<dbReference type="PROSITE" id="PS51082">
    <property type="entry name" value="WH2"/>
    <property type="match status" value="2"/>
</dbReference>
<evidence type="ECO:0000256" key="1">
    <source>
        <dbReference type="SAM" id="MobiDB-lite"/>
    </source>
</evidence>
<feature type="domain" description="WH2" evidence="2">
    <location>
        <begin position="643"/>
        <end position="660"/>
    </location>
</feature>
<dbReference type="EMBL" id="JAMFLX010000004">
    <property type="protein sequence ID" value="MCL6269273.1"/>
    <property type="molecule type" value="Genomic_DNA"/>
</dbReference>
<feature type="compositionally biased region" description="Basic and acidic residues" evidence="1">
    <location>
        <begin position="652"/>
        <end position="671"/>
    </location>
</feature>
<sequence length="778" mass="84726">MGGINKAGGSYDVHTPQHAGKASSPESIGNHKGKKVSKSKNPFKFIVKAFTSPFKKSDKAMTQRSISLPNLTDESHFVSSGIRKSSSLENFKASEPVLNSYKPLTEETRIPDPVYSGPSVGGKRRFNPEATANNIIKQLDVLESSSKAGAKEPLDPKSLAVLFKEVLTKPLAADKILEFSKMLATEGRDIRQHVHDKMKTDADTLVDEVLQHYPNIAGRLSREDCQAISRDVQASAFKKMSVDVWSTTGADDFAESAEADFLQQASWALKPNMVIKPKPKDITQTNFTPRQENTRKAAGVKAEPKQVNLSQTEKNNKAKPLQQREVTTATLQTLKETSSRVVQTAVPETKTTVTGSSRPAKTDQPATTGAIATTNETPVQKTGSEQQSDSVVQKDGDITQQFQQALQSSKEFVKNELTARLPADQAKLAYNAYRQIKVTGVSDDQARSAALLFTDSITKHGLSKDQALTVVVETSNWLNDEADYAPDLVLSAGQGLIDWLKAGEPEGAAVAAMTEWLEDESWEDRIDTDDPADDISTTSAGEQPDASTVSLTDNSQQSAQVSGTDNSIPPAPPPPPLPQNNITTEPEVETTKPSKQTKTTTDEAGQTASKPDAEDPRSALMAAIRDGKTLRKVDTAEPKQVGAKDALMAAIREGKTLKKVDTSEKERKSQKPQEQPEGMEGILDRRIKKELLAPAEELAAKLTQQISDFKYDFDESDASKLSDMRSQLLGTLKESGFRSVFSAAPEETINKFLGDMIDFDGSEKDMQNAIESWITGQD</sequence>
<name>A0ABT0PD91_9GAMM</name>
<evidence type="ECO:0000259" key="2">
    <source>
        <dbReference type="PROSITE" id="PS51082"/>
    </source>
</evidence>